<proteinExistence type="predicted"/>
<organism evidence="2">
    <name type="scientific">Symploca sp. SIO1C4</name>
    <dbReference type="NCBI Taxonomy" id="2607765"/>
    <lineage>
        <taxon>Bacteria</taxon>
        <taxon>Bacillati</taxon>
        <taxon>Cyanobacteriota</taxon>
        <taxon>Cyanophyceae</taxon>
        <taxon>Coleofasciculales</taxon>
        <taxon>Coleofasciculaceae</taxon>
        <taxon>Symploca</taxon>
    </lineage>
</organism>
<dbReference type="Gene3D" id="2.60.120.260">
    <property type="entry name" value="Galactose-binding domain-like"/>
    <property type="match status" value="1"/>
</dbReference>
<dbReference type="AlphaFoldDB" id="A0A6B3ND70"/>
<dbReference type="EMBL" id="JAAHFQ010000384">
    <property type="protein sequence ID" value="NER29537.1"/>
    <property type="molecule type" value="Genomic_DNA"/>
</dbReference>
<gene>
    <name evidence="2" type="ORF">F6J89_18405</name>
</gene>
<name>A0A6B3ND70_9CYAN</name>
<feature type="region of interest" description="Disordered" evidence="1">
    <location>
        <begin position="1"/>
        <end position="23"/>
    </location>
</feature>
<evidence type="ECO:0000256" key="1">
    <source>
        <dbReference type="SAM" id="MobiDB-lite"/>
    </source>
</evidence>
<comment type="caution">
    <text evidence="2">The sequence shown here is derived from an EMBL/GenBank/DDBJ whole genome shotgun (WGS) entry which is preliminary data.</text>
</comment>
<reference evidence="2" key="1">
    <citation type="submission" date="2019-11" db="EMBL/GenBank/DDBJ databases">
        <title>Genomic insights into an expanded diversity of filamentous marine cyanobacteria reveals the extraordinary biosynthetic potential of Moorea and Okeania.</title>
        <authorList>
            <person name="Ferreira Leao T."/>
            <person name="Wang M."/>
            <person name="Moss N."/>
            <person name="Da Silva R."/>
            <person name="Sanders J."/>
            <person name="Nurk S."/>
            <person name="Gurevich A."/>
            <person name="Humphrey G."/>
            <person name="Reher R."/>
            <person name="Zhu Q."/>
            <person name="Belda-Ferre P."/>
            <person name="Glukhov E."/>
            <person name="Rex R."/>
            <person name="Dorrestein P.C."/>
            <person name="Knight R."/>
            <person name="Pevzner P."/>
            <person name="Gerwick W.H."/>
            <person name="Gerwick L."/>
        </authorList>
    </citation>
    <scope>NUCLEOTIDE SEQUENCE</scope>
    <source>
        <strain evidence="2">SIO1C4</strain>
    </source>
</reference>
<feature type="compositionally biased region" description="Low complexity" evidence="1">
    <location>
        <begin position="1"/>
        <end position="22"/>
    </location>
</feature>
<accession>A0A6B3ND70</accession>
<sequence>MANSFSNSSKFNDSNGLLSSDSNEQRSIRIEAEQMNLDNYLIESSNAASDRKLISLFNASGTAGSASTQFSGPSGIYDIVVGYYDEQDGEGQLELLLDGVSTDRWTLDQNLGSSAASSQSFSKRTISGQSLRQGETITIEGIINDGEFARVDYIEFLPTSISGNDDIVGDGSDTASLEDLWEPVEFVDTEIIPGSFIPDVSRFVPLDIPGLDFASLDASTILDPSFIGEGNIPGSGFIPLF</sequence>
<evidence type="ECO:0000313" key="2">
    <source>
        <dbReference type="EMBL" id="NER29537.1"/>
    </source>
</evidence>
<protein>
    <submittedName>
        <fullName evidence="2">Uncharacterized protein</fullName>
    </submittedName>
</protein>